<feature type="domain" description="Zn(2)-C6 fungal-type" evidence="2">
    <location>
        <begin position="377"/>
        <end position="406"/>
    </location>
</feature>
<dbReference type="GO" id="GO:0008270">
    <property type="term" value="F:zinc ion binding"/>
    <property type="evidence" value="ECO:0007669"/>
    <property type="project" value="InterPro"/>
</dbReference>
<comment type="caution">
    <text evidence="3">The sequence shown here is derived from an EMBL/GenBank/DDBJ whole genome shotgun (WGS) entry which is preliminary data.</text>
</comment>
<feature type="compositionally biased region" description="Low complexity" evidence="1">
    <location>
        <begin position="219"/>
        <end position="231"/>
    </location>
</feature>
<dbReference type="GeneID" id="39592664"/>
<sequence length="859" mass="89448">MDTTPYVFPRPLVVPPHPHSHPHPPTTSLAPAPSPPHWEYHATHLPDMPPTARTTASFYTMPSTVPRALPHGFTYPHPHPHPSPKVSVTLPRAPAPVALAPSVIWDGAMSPLELSPAKAGPRGLPTTPATTFGIGTTAMSSSPSLGSSWDVHMQSTVTTQPKHARDRKARAQAGRPPHRPPPLQLQAPQHGQQETCCQHPFPHTPGLNTSQTEHQTPTSSLQSSSSASSMSPPATIPVHTFARRNTLPDLRDMPRTAAEQRVMGAIASVGSPVHTHHSIGVRAPVPPLPRPHPKSIPPHSTTSDCYTAHHTHHAAQMSPRMSYHIAAAVPPQANFLPQLSVPNSAPASSDILPPMSPHAPAPGAPSQAHHALPPHHSCQACRRNGEECSGSEPCTACIRRHKRCVFTHMRRASSTSVGGAGTVSAGTSPRRMSDAASHPHGSLGVGLGLAPGSCPRPGARRGSDAGAGSRRDSEASAGSGVGAKRRKRLYAMEGAPAEQVLGRRRSAPYTTHPDGARPHPPPLPIPAATVPLPQQLPAHQPASTDFTFPALPPQPVDQQQHERRQQHQLHLQLESHEPVCHPAQSATSVAAAPTHPYTPQTVQTPTSALFAWSVVESPISPSPTTASTHSHSGGSAWPGHMSTVDAHSPFTPAYHHLAPPPPPGLLRAMSLGTAELAVSSAPHPPPMPRTVSWPMLNGSLGQTTPSFAQPLPLGLAQQSGSAKSGREDVSPAALVTWTEHSGAGAGAFAIATDENCNANGMAKPAVNAEAHPNTTPVPVSAPAPAPATSFNVGDINMDEMDADEILALFAMTLAEDDHQGSVDFGSASGSTGVGSGVGVGVGMGTGTDTNGSGMSPPDA</sequence>
<keyword evidence="4" id="KW-1185">Reference proteome</keyword>
<evidence type="ECO:0000259" key="2">
    <source>
        <dbReference type="PROSITE" id="PS50048"/>
    </source>
</evidence>
<feature type="compositionally biased region" description="Low complexity" evidence="1">
    <location>
        <begin position="622"/>
        <end position="635"/>
    </location>
</feature>
<feature type="region of interest" description="Disordered" evidence="1">
    <location>
        <begin position="410"/>
        <end position="568"/>
    </location>
</feature>
<dbReference type="RefSeq" id="XP_028476379.1">
    <property type="nucleotide sequence ID" value="XM_028623446.1"/>
</dbReference>
<reference evidence="3 4" key="1">
    <citation type="submission" date="2018-11" db="EMBL/GenBank/DDBJ databases">
        <title>Genome sequence of Apiotrichum porosum DSM 27194.</title>
        <authorList>
            <person name="Aliyu H."/>
            <person name="Gorte O."/>
            <person name="Ochsenreither K."/>
        </authorList>
    </citation>
    <scope>NUCLEOTIDE SEQUENCE [LARGE SCALE GENOMIC DNA]</scope>
    <source>
        <strain evidence="3 4">DSM 27194</strain>
    </source>
</reference>
<dbReference type="AlphaFoldDB" id="A0A427XSW0"/>
<evidence type="ECO:0000313" key="3">
    <source>
        <dbReference type="EMBL" id="RSH81924.1"/>
    </source>
</evidence>
<dbReference type="PROSITE" id="PS50048">
    <property type="entry name" value="ZN2_CY6_FUNGAL_2"/>
    <property type="match status" value="1"/>
</dbReference>
<evidence type="ECO:0000256" key="1">
    <source>
        <dbReference type="SAM" id="MobiDB-lite"/>
    </source>
</evidence>
<feature type="compositionally biased region" description="Low complexity" evidence="1">
    <location>
        <begin position="526"/>
        <end position="542"/>
    </location>
</feature>
<gene>
    <name evidence="3" type="ORF">EHS24_008121</name>
</gene>
<feature type="compositionally biased region" description="Pro residues" evidence="1">
    <location>
        <begin position="284"/>
        <end position="296"/>
    </location>
</feature>
<dbReference type="OrthoDB" id="3266505at2759"/>
<evidence type="ECO:0000313" key="4">
    <source>
        <dbReference type="Proteomes" id="UP000279236"/>
    </source>
</evidence>
<feature type="region of interest" description="Disordered" evidence="1">
    <location>
        <begin position="155"/>
        <end position="249"/>
    </location>
</feature>
<proteinExistence type="predicted"/>
<feature type="region of interest" description="Disordered" evidence="1">
    <location>
        <begin position="281"/>
        <end position="302"/>
    </location>
</feature>
<accession>A0A427XSW0</accession>
<dbReference type="SUPFAM" id="SSF57701">
    <property type="entry name" value="Zn2/Cys6 DNA-binding domain"/>
    <property type="match status" value="1"/>
</dbReference>
<feature type="compositionally biased region" description="Pro residues" evidence="1">
    <location>
        <begin position="354"/>
        <end position="363"/>
    </location>
</feature>
<dbReference type="InterPro" id="IPR001138">
    <property type="entry name" value="Zn2Cys6_DnaBD"/>
</dbReference>
<dbReference type="GO" id="GO:0000981">
    <property type="term" value="F:DNA-binding transcription factor activity, RNA polymerase II-specific"/>
    <property type="evidence" value="ECO:0007669"/>
    <property type="project" value="InterPro"/>
</dbReference>
<feature type="compositionally biased region" description="Low complexity" evidence="1">
    <location>
        <begin position="184"/>
        <end position="193"/>
    </location>
</feature>
<organism evidence="3 4">
    <name type="scientific">Apiotrichum porosum</name>
    <dbReference type="NCBI Taxonomy" id="105984"/>
    <lineage>
        <taxon>Eukaryota</taxon>
        <taxon>Fungi</taxon>
        <taxon>Dikarya</taxon>
        <taxon>Basidiomycota</taxon>
        <taxon>Agaricomycotina</taxon>
        <taxon>Tremellomycetes</taxon>
        <taxon>Trichosporonales</taxon>
        <taxon>Trichosporonaceae</taxon>
        <taxon>Apiotrichum</taxon>
    </lineage>
</organism>
<name>A0A427XSW0_9TREE</name>
<feature type="region of interest" description="Disordered" evidence="1">
    <location>
        <begin position="620"/>
        <end position="640"/>
    </location>
</feature>
<dbReference type="CDD" id="cd00067">
    <property type="entry name" value="GAL4"/>
    <property type="match status" value="1"/>
</dbReference>
<feature type="compositionally biased region" description="Low complexity" evidence="1">
    <location>
        <begin position="412"/>
        <end position="428"/>
    </location>
</feature>
<dbReference type="InterPro" id="IPR036864">
    <property type="entry name" value="Zn2-C6_fun-type_DNA-bd_sf"/>
</dbReference>
<feature type="compositionally biased region" description="Polar residues" evidence="1">
    <location>
        <begin position="206"/>
        <end position="218"/>
    </location>
</feature>
<dbReference type="EMBL" id="RSCE01000006">
    <property type="protein sequence ID" value="RSH81924.1"/>
    <property type="molecule type" value="Genomic_DNA"/>
</dbReference>
<feature type="region of interest" description="Disordered" evidence="1">
    <location>
        <begin position="12"/>
        <end position="38"/>
    </location>
</feature>
<dbReference type="Proteomes" id="UP000279236">
    <property type="component" value="Unassembled WGS sequence"/>
</dbReference>
<protein>
    <recommendedName>
        <fullName evidence="2">Zn(2)-C6 fungal-type domain-containing protein</fullName>
    </recommendedName>
</protein>
<feature type="region of interest" description="Disordered" evidence="1">
    <location>
        <begin position="340"/>
        <end position="384"/>
    </location>
</feature>